<proteinExistence type="predicted"/>
<keyword evidence="4 5" id="KW-0472">Membrane</keyword>
<dbReference type="InterPro" id="IPR016795">
    <property type="entry name" value="UCP021697"/>
</dbReference>
<keyword evidence="8" id="KW-1185">Reference proteome</keyword>
<gene>
    <name evidence="7" type="ORF">HF576_16715</name>
</gene>
<evidence type="ECO:0000259" key="6">
    <source>
        <dbReference type="Pfam" id="PF06271"/>
    </source>
</evidence>
<evidence type="ECO:0000256" key="5">
    <source>
        <dbReference type="SAM" id="Phobius"/>
    </source>
</evidence>
<feature type="domain" description="RDD" evidence="6">
    <location>
        <begin position="51"/>
        <end position="140"/>
    </location>
</feature>
<evidence type="ECO:0000313" key="8">
    <source>
        <dbReference type="Proteomes" id="UP001429745"/>
    </source>
</evidence>
<dbReference type="Pfam" id="PF06271">
    <property type="entry name" value="RDD"/>
    <property type="match status" value="1"/>
</dbReference>
<accession>A0ABX1KEL1</accession>
<dbReference type="PIRSF" id="PIRSF021697">
    <property type="entry name" value="UCP021697"/>
    <property type="match status" value="1"/>
</dbReference>
<comment type="subcellular location">
    <subcellularLocation>
        <location evidence="1">Membrane</location>
        <topology evidence="1">Multi-pass membrane protein</topology>
    </subcellularLocation>
</comment>
<evidence type="ECO:0000256" key="4">
    <source>
        <dbReference type="ARBA" id="ARBA00023136"/>
    </source>
</evidence>
<keyword evidence="2 5" id="KW-0812">Transmembrane</keyword>
<protein>
    <submittedName>
        <fullName evidence="7">RDD family protein</fullName>
    </submittedName>
</protein>
<keyword evidence="3 5" id="KW-1133">Transmembrane helix</keyword>
<evidence type="ECO:0000256" key="3">
    <source>
        <dbReference type="ARBA" id="ARBA00022989"/>
    </source>
</evidence>
<dbReference type="Proteomes" id="UP001429745">
    <property type="component" value="Unassembled WGS sequence"/>
</dbReference>
<name>A0ABX1KEL1_9MICO</name>
<feature type="transmembrane region" description="Helical" evidence="5">
    <location>
        <begin position="49"/>
        <end position="76"/>
    </location>
</feature>
<dbReference type="InterPro" id="IPR010432">
    <property type="entry name" value="RDD"/>
</dbReference>
<evidence type="ECO:0000256" key="2">
    <source>
        <dbReference type="ARBA" id="ARBA00022692"/>
    </source>
</evidence>
<evidence type="ECO:0000313" key="7">
    <source>
        <dbReference type="EMBL" id="NLP85487.1"/>
    </source>
</evidence>
<evidence type="ECO:0000256" key="1">
    <source>
        <dbReference type="ARBA" id="ARBA00004141"/>
    </source>
</evidence>
<sequence length="146" mass="15560">MLQAPGYAGEVTQSAQDYPGERLGLPREGVGSIGRVGRRVGALFVDYGAAYLISGFFAWDPLAILALFAAVQILFLPTLQGSPGHRLFGLRLVRADAAAGRVGGWVGLWRPVVRTALLIVVIPAVIWDADQRGLHDKVAGTVLVRS</sequence>
<comment type="caution">
    <text evidence="7">The sequence shown here is derived from an EMBL/GenBank/DDBJ whole genome shotgun (WGS) entry which is preliminary data.</text>
</comment>
<dbReference type="EMBL" id="JABACI010000005">
    <property type="protein sequence ID" value="NLP85487.1"/>
    <property type="molecule type" value="Genomic_DNA"/>
</dbReference>
<reference evidence="7 8" key="1">
    <citation type="submission" date="2020-04" db="EMBL/GenBank/DDBJ databases">
        <title>CFH 90308 Microbacterium sp.</title>
        <authorList>
            <person name="Nie G."/>
            <person name="Ming H."/>
            <person name="Xia T."/>
        </authorList>
    </citation>
    <scope>NUCLEOTIDE SEQUENCE [LARGE SCALE GENOMIC DNA]</scope>
    <source>
        <strain evidence="7 8">CFH 90308</strain>
    </source>
</reference>
<organism evidence="7 8">
    <name type="scientific">Microbacterium salsuginis</name>
    <dbReference type="NCBI Taxonomy" id="2722803"/>
    <lineage>
        <taxon>Bacteria</taxon>
        <taxon>Bacillati</taxon>
        <taxon>Actinomycetota</taxon>
        <taxon>Actinomycetes</taxon>
        <taxon>Micrococcales</taxon>
        <taxon>Microbacteriaceae</taxon>
        <taxon>Microbacterium</taxon>
    </lineage>
</organism>